<proteinExistence type="predicted"/>
<dbReference type="InterPro" id="IPR046500">
    <property type="entry name" value="DUF6678"/>
</dbReference>
<dbReference type="AlphaFoldDB" id="A0A1M6NDA5"/>
<sequence>MKEIHSLKQLDLLDTTSDEVIKQMEKQKRKVKEYVENNGYFSIMNNTKWKELINDIHDLKFPPAYFVKDILSNSNPQMTSKPTYWGDWALELLYPCFWIEWMEIAPYYYKHRGKLIEDELIDETKEVLEILERNNIPYELNGKNIIIYGYKR</sequence>
<evidence type="ECO:0000313" key="2">
    <source>
        <dbReference type="Proteomes" id="UP000184310"/>
    </source>
</evidence>
<reference evidence="1 2" key="1">
    <citation type="submission" date="2016-11" db="EMBL/GenBank/DDBJ databases">
        <authorList>
            <person name="Jaros S."/>
            <person name="Januszkiewicz K."/>
            <person name="Wedrychowicz H."/>
        </authorList>
    </citation>
    <scope>NUCLEOTIDE SEQUENCE [LARGE SCALE GENOMIC DNA]</scope>
    <source>
        <strain evidence="1 2">DSM 21758</strain>
    </source>
</reference>
<dbReference type="Pfam" id="PF20383">
    <property type="entry name" value="DUF6678"/>
    <property type="match status" value="1"/>
</dbReference>
<dbReference type="STRING" id="1121302.SAMN02745163_02872"/>
<organism evidence="1 2">
    <name type="scientific">Clostridium cavendishii DSM 21758</name>
    <dbReference type="NCBI Taxonomy" id="1121302"/>
    <lineage>
        <taxon>Bacteria</taxon>
        <taxon>Bacillati</taxon>
        <taxon>Bacillota</taxon>
        <taxon>Clostridia</taxon>
        <taxon>Eubacteriales</taxon>
        <taxon>Clostridiaceae</taxon>
        <taxon>Clostridium</taxon>
    </lineage>
</organism>
<name>A0A1M6NDA5_9CLOT</name>
<dbReference type="OrthoDB" id="8908434at2"/>
<protein>
    <submittedName>
        <fullName evidence="1">Uncharacterized protein</fullName>
    </submittedName>
</protein>
<evidence type="ECO:0000313" key="1">
    <source>
        <dbReference type="EMBL" id="SHJ93670.1"/>
    </source>
</evidence>
<gene>
    <name evidence="1" type="ORF">SAMN02745163_02872</name>
</gene>
<keyword evidence="2" id="KW-1185">Reference proteome</keyword>
<dbReference type="Proteomes" id="UP000184310">
    <property type="component" value="Unassembled WGS sequence"/>
</dbReference>
<accession>A0A1M6NDA5</accession>
<dbReference type="EMBL" id="FQZB01000012">
    <property type="protein sequence ID" value="SHJ93670.1"/>
    <property type="molecule type" value="Genomic_DNA"/>
</dbReference>